<reference evidence="2 3" key="1">
    <citation type="submission" date="2014-03" db="EMBL/GenBank/DDBJ databases">
        <title>Draft genome of the hookworm Oesophagostomum dentatum.</title>
        <authorList>
            <person name="Mitreva M."/>
        </authorList>
    </citation>
    <scope>NUCLEOTIDE SEQUENCE [LARGE SCALE GENOMIC DNA]</scope>
    <source>
        <strain evidence="2 3">OD-Hann</strain>
    </source>
</reference>
<organism evidence="2 3">
    <name type="scientific">Oesophagostomum dentatum</name>
    <name type="common">Nodular worm</name>
    <dbReference type="NCBI Taxonomy" id="61180"/>
    <lineage>
        <taxon>Eukaryota</taxon>
        <taxon>Metazoa</taxon>
        <taxon>Ecdysozoa</taxon>
        <taxon>Nematoda</taxon>
        <taxon>Chromadorea</taxon>
        <taxon>Rhabditida</taxon>
        <taxon>Rhabditina</taxon>
        <taxon>Rhabditomorpha</taxon>
        <taxon>Strongyloidea</taxon>
        <taxon>Strongylidae</taxon>
        <taxon>Oesophagostomum</taxon>
    </lineage>
</organism>
<evidence type="ECO:0000256" key="1">
    <source>
        <dbReference type="SAM" id="MobiDB-lite"/>
    </source>
</evidence>
<dbReference type="Proteomes" id="UP000053660">
    <property type="component" value="Unassembled WGS sequence"/>
</dbReference>
<gene>
    <name evidence="2" type="ORF">OESDEN_10596</name>
</gene>
<proteinExistence type="predicted"/>
<dbReference type="AlphaFoldDB" id="A0A0B1T2H1"/>
<protein>
    <submittedName>
        <fullName evidence="2">Uncharacterized protein</fullName>
    </submittedName>
</protein>
<evidence type="ECO:0000313" key="2">
    <source>
        <dbReference type="EMBL" id="KHJ89575.1"/>
    </source>
</evidence>
<feature type="compositionally biased region" description="Basic residues" evidence="1">
    <location>
        <begin position="51"/>
        <end position="62"/>
    </location>
</feature>
<keyword evidence="3" id="KW-1185">Reference proteome</keyword>
<name>A0A0B1T2H1_OESDE</name>
<evidence type="ECO:0000313" key="3">
    <source>
        <dbReference type="Proteomes" id="UP000053660"/>
    </source>
</evidence>
<dbReference type="OrthoDB" id="5877738at2759"/>
<dbReference type="EMBL" id="KN554040">
    <property type="protein sequence ID" value="KHJ89575.1"/>
    <property type="molecule type" value="Genomic_DNA"/>
</dbReference>
<accession>A0A0B1T2H1</accession>
<sequence>MLFLEDAANSTKEEAISPKENQKVRESGKRISLPTTKALKPKKVAVLKPKKKLANVPRRKEKPKVDSHQSLQKPESAAEKLHPSWAAKRLAKERQMAAPQSKRIVFDED</sequence>
<feature type="region of interest" description="Disordered" evidence="1">
    <location>
        <begin position="51"/>
        <end position="85"/>
    </location>
</feature>
<feature type="compositionally biased region" description="Basic and acidic residues" evidence="1">
    <location>
        <begin position="11"/>
        <end position="29"/>
    </location>
</feature>
<feature type="region of interest" description="Disordered" evidence="1">
    <location>
        <begin position="90"/>
        <end position="109"/>
    </location>
</feature>
<feature type="region of interest" description="Disordered" evidence="1">
    <location>
        <begin position="1"/>
        <end position="29"/>
    </location>
</feature>